<sequence length="144" mass="16359">MNPYEQYMNEMVKGMRTELTEHGFEELQTKEAVENHFNKVSENETTFVMINSVCGCAGGLARPSANTVYSQNPTKPDYAVTVFAGQDKDATETMREKIQQAPSSPSMALFKGEQLVHFIPREHIEGRDIQELCMDIKYAFDEHC</sequence>
<evidence type="ECO:0000313" key="3">
    <source>
        <dbReference type="Proteomes" id="UP000277108"/>
    </source>
</evidence>
<dbReference type="EMBL" id="RKRK01000002">
    <property type="protein sequence ID" value="RPF57991.1"/>
    <property type="molecule type" value="Genomic_DNA"/>
</dbReference>
<evidence type="ECO:0000256" key="1">
    <source>
        <dbReference type="ARBA" id="ARBA00038305"/>
    </source>
</evidence>
<name>A0A3N5CJN5_9BACL</name>
<accession>A0A3N5CJN5</accession>
<organism evidence="2 3">
    <name type="scientific">Abyssicoccus albus</name>
    <dbReference type="NCBI Taxonomy" id="1817405"/>
    <lineage>
        <taxon>Bacteria</taxon>
        <taxon>Bacillati</taxon>
        <taxon>Bacillota</taxon>
        <taxon>Bacilli</taxon>
        <taxon>Bacillales</taxon>
        <taxon>Abyssicoccaceae</taxon>
    </lineage>
</organism>
<dbReference type="OrthoDB" id="9793981at2"/>
<comment type="similarity">
    <text evidence="1">Belongs to the bacilliredoxin family.</text>
</comment>
<dbReference type="PANTHER" id="PTHR40052:SF2">
    <property type="entry name" value="BACILLIREDOXIN BRXA"/>
    <property type="match status" value="1"/>
</dbReference>
<dbReference type="Pfam" id="PF06491">
    <property type="entry name" value="Disulph_isomer"/>
    <property type="match status" value="1"/>
</dbReference>
<dbReference type="Proteomes" id="UP000277108">
    <property type="component" value="Unassembled WGS sequence"/>
</dbReference>
<proteinExistence type="inferred from homology"/>
<dbReference type="Gene3D" id="3.40.30.10">
    <property type="entry name" value="Glutaredoxin"/>
    <property type="match status" value="1"/>
</dbReference>
<dbReference type="InterPro" id="IPR009474">
    <property type="entry name" value="BrxB/BrxA"/>
</dbReference>
<gene>
    <name evidence="2" type="ORF">EDD62_0628</name>
</gene>
<dbReference type="PANTHER" id="PTHR40052">
    <property type="entry name" value="UPF0403 PROTEIN YQIW-RELATED"/>
    <property type="match status" value="1"/>
</dbReference>
<keyword evidence="3" id="KW-1185">Reference proteome</keyword>
<dbReference type="NCBIfam" id="TIGR04191">
    <property type="entry name" value="YphP_YqiW"/>
    <property type="match status" value="1"/>
</dbReference>
<dbReference type="AlphaFoldDB" id="A0A3N5CJN5"/>
<dbReference type="RefSeq" id="WP_123807493.1">
    <property type="nucleotide sequence ID" value="NZ_RKRK01000002.1"/>
</dbReference>
<reference evidence="2 3" key="1">
    <citation type="submission" date="2018-11" db="EMBL/GenBank/DDBJ databases">
        <title>Genomic Encyclopedia of Type Strains, Phase IV (KMG-IV): sequencing the most valuable type-strain genomes for metagenomic binning, comparative biology and taxonomic classification.</title>
        <authorList>
            <person name="Goeker M."/>
        </authorList>
    </citation>
    <scope>NUCLEOTIDE SEQUENCE [LARGE SCALE GENOMIC DNA]</scope>
    <source>
        <strain evidence="2 3">DSM 29158</strain>
    </source>
</reference>
<protein>
    <submittedName>
        <fullName evidence="2">Putative YphP/YqiW family bacilliredoxin</fullName>
    </submittedName>
</protein>
<evidence type="ECO:0000313" key="2">
    <source>
        <dbReference type="EMBL" id="RPF57991.1"/>
    </source>
</evidence>
<comment type="caution">
    <text evidence="2">The sequence shown here is derived from an EMBL/GenBank/DDBJ whole genome shotgun (WGS) entry which is preliminary data.</text>
</comment>